<protein>
    <recommendedName>
        <fullName evidence="4">PepSY domain-containing protein</fullName>
    </recommendedName>
</protein>
<evidence type="ECO:0008006" key="4">
    <source>
        <dbReference type="Google" id="ProtNLM"/>
    </source>
</evidence>
<reference evidence="2 3" key="1">
    <citation type="journal article" date="2016" name="Nat. Commun.">
        <title>Thousands of microbial genomes shed light on interconnected biogeochemical processes in an aquifer system.</title>
        <authorList>
            <person name="Anantharaman K."/>
            <person name="Brown C.T."/>
            <person name="Hug L.A."/>
            <person name="Sharon I."/>
            <person name="Castelle C.J."/>
            <person name="Probst A.J."/>
            <person name="Thomas B.C."/>
            <person name="Singh A."/>
            <person name="Wilkins M.J."/>
            <person name="Karaoz U."/>
            <person name="Brodie E.L."/>
            <person name="Williams K.H."/>
            <person name="Hubbard S.S."/>
            <person name="Banfield J.F."/>
        </authorList>
    </citation>
    <scope>NUCLEOTIDE SEQUENCE [LARGE SCALE GENOMIC DNA]</scope>
</reference>
<organism evidence="2 3">
    <name type="scientific">Candidatus Muproteobacteria bacterium RIFCSPLOWO2_01_FULL_60_18</name>
    <dbReference type="NCBI Taxonomy" id="1817768"/>
    <lineage>
        <taxon>Bacteria</taxon>
        <taxon>Pseudomonadati</taxon>
        <taxon>Pseudomonadota</taxon>
        <taxon>Candidatus Muproteobacteria</taxon>
    </lineage>
</organism>
<name>A0A1F6TWS2_9PROT</name>
<evidence type="ECO:0000313" key="3">
    <source>
        <dbReference type="Proteomes" id="UP000179037"/>
    </source>
</evidence>
<sequence length="248" mass="27717">MTSHRHRITNRQLGAWHRRLGLAAAAILILLVASGLLLNHGDRLGLSRIYVQRPWLLDWYGIHAPAEPRGMALGAHWLSELDGRIYFDRHELSNVRGRLKGAVIFEDTIAVAVENDIWLLTPSGAIIEQLSAAQGVPDGLRALGVDRAGRLVVEAAQGIYTTDSKLLKWRRIAPQAVNWARPMEVPPALRAELAQQYRRRELSIERVLVDMHSGRFFGNIGVWLVDLTAVACLGLAVSGLWLWARRAR</sequence>
<dbReference type="AlphaFoldDB" id="A0A1F6TWS2"/>
<dbReference type="EMBL" id="MFTC01000095">
    <property type="protein sequence ID" value="OGI49557.1"/>
    <property type="molecule type" value="Genomic_DNA"/>
</dbReference>
<feature type="transmembrane region" description="Helical" evidence="1">
    <location>
        <begin position="20"/>
        <end position="38"/>
    </location>
</feature>
<dbReference type="STRING" id="1817768.A3A87_04900"/>
<dbReference type="InterPro" id="IPR005625">
    <property type="entry name" value="PepSY-ass_TM"/>
</dbReference>
<gene>
    <name evidence="2" type="ORF">A3A87_04900</name>
</gene>
<keyword evidence="1" id="KW-0812">Transmembrane</keyword>
<keyword evidence="1" id="KW-1133">Transmembrane helix</keyword>
<comment type="caution">
    <text evidence="2">The sequence shown here is derived from an EMBL/GenBank/DDBJ whole genome shotgun (WGS) entry which is preliminary data.</text>
</comment>
<proteinExistence type="predicted"/>
<accession>A0A1F6TWS2</accession>
<evidence type="ECO:0000313" key="2">
    <source>
        <dbReference type="EMBL" id="OGI49557.1"/>
    </source>
</evidence>
<evidence type="ECO:0000256" key="1">
    <source>
        <dbReference type="SAM" id="Phobius"/>
    </source>
</evidence>
<feature type="transmembrane region" description="Helical" evidence="1">
    <location>
        <begin position="220"/>
        <end position="244"/>
    </location>
</feature>
<keyword evidence="1" id="KW-0472">Membrane</keyword>
<dbReference type="Proteomes" id="UP000179037">
    <property type="component" value="Unassembled WGS sequence"/>
</dbReference>
<dbReference type="Pfam" id="PF03929">
    <property type="entry name" value="PepSY_TM"/>
    <property type="match status" value="1"/>
</dbReference>